<protein>
    <submittedName>
        <fullName evidence="4">RNA-binding S4 domain-containing protein</fullName>
    </submittedName>
</protein>
<feature type="region of interest" description="Disordered" evidence="2">
    <location>
        <begin position="84"/>
        <end position="106"/>
    </location>
</feature>
<evidence type="ECO:0000259" key="3">
    <source>
        <dbReference type="SMART" id="SM00363"/>
    </source>
</evidence>
<dbReference type="PROSITE" id="PS50889">
    <property type="entry name" value="S4"/>
    <property type="match status" value="1"/>
</dbReference>
<dbReference type="GO" id="GO:0003723">
    <property type="term" value="F:RNA binding"/>
    <property type="evidence" value="ECO:0007669"/>
    <property type="project" value="UniProtKB-KW"/>
</dbReference>
<dbReference type="InterPro" id="IPR002942">
    <property type="entry name" value="S4_RNA-bd"/>
</dbReference>
<dbReference type="Proteomes" id="UP000432089">
    <property type="component" value="Unassembled WGS sequence"/>
</dbReference>
<dbReference type="SUPFAM" id="SSF55174">
    <property type="entry name" value="Alpha-L RNA-binding motif"/>
    <property type="match status" value="1"/>
</dbReference>
<dbReference type="CDD" id="cd00165">
    <property type="entry name" value="S4"/>
    <property type="match status" value="1"/>
</dbReference>
<evidence type="ECO:0000313" key="5">
    <source>
        <dbReference type="Proteomes" id="UP000432089"/>
    </source>
</evidence>
<sequence length="106" mass="11589">MAGEAQRIDKWLFFARLVKSRSLAQKLVLAGAVRVNREKIDNPARTVRLGDVLTVAVARDVRVLRILASGTRRGPAPEARLLYEDLGRPPDAAPPVPDEGDPARTP</sequence>
<dbReference type="Gene3D" id="3.10.290.10">
    <property type="entry name" value="RNA-binding S4 domain"/>
    <property type="match status" value="1"/>
</dbReference>
<reference evidence="4 5" key="1">
    <citation type="submission" date="2019-09" db="EMBL/GenBank/DDBJ databases">
        <title>YIM 132180 draft genome.</title>
        <authorList>
            <person name="Zhang K."/>
        </authorList>
    </citation>
    <scope>NUCLEOTIDE SEQUENCE [LARGE SCALE GENOMIC DNA]</scope>
    <source>
        <strain evidence="4 5">YIM 132180</strain>
    </source>
</reference>
<dbReference type="SMART" id="SM00363">
    <property type="entry name" value="S4"/>
    <property type="match status" value="1"/>
</dbReference>
<organism evidence="4 5">
    <name type="scientific">Plantimonas leprariae</name>
    <dbReference type="NCBI Taxonomy" id="2615207"/>
    <lineage>
        <taxon>Bacteria</taxon>
        <taxon>Pseudomonadati</taxon>
        <taxon>Pseudomonadota</taxon>
        <taxon>Alphaproteobacteria</taxon>
        <taxon>Hyphomicrobiales</taxon>
        <taxon>Aurantimonadaceae</taxon>
        <taxon>Plantimonas</taxon>
    </lineage>
</organism>
<evidence type="ECO:0000313" key="4">
    <source>
        <dbReference type="EMBL" id="KAB0679240.1"/>
    </source>
</evidence>
<keyword evidence="1" id="KW-0694">RNA-binding</keyword>
<dbReference type="EMBL" id="VZDO01000010">
    <property type="protein sequence ID" value="KAB0679240.1"/>
    <property type="molecule type" value="Genomic_DNA"/>
</dbReference>
<gene>
    <name evidence="4" type="ORF">F6X38_12925</name>
</gene>
<keyword evidence="5" id="KW-1185">Reference proteome</keyword>
<evidence type="ECO:0000256" key="1">
    <source>
        <dbReference type="PROSITE-ProRule" id="PRU00182"/>
    </source>
</evidence>
<comment type="caution">
    <text evidence="4">The sequence shown here is derived from an EMBL/GenBank/DDBJ whole genome shotgun (WGS) entry which is preliminary data.</text>
</comment>
<dbReference type="RefSeq" id="WP_150970245.1">
    <property type="nucleotide sequence ID" value="NZ_VZDO01000010.1"/>
</dbReference>
<dbReference type="InterPro" id="IPR036986">
    <property type="entry name" value="S4_RNA-bd_sf"/>
</dbReference>
<evidence type="ECO:0000256" key="2">
    <source>
        <dbReference type="SAM" id="MobiDB-lite"/>
    </source>
</evidence>
<dbReference type="Pfam" id="PF01479">
    <property type="entry name" value="S4"/>
    <property type="match status" value="1"/>
</dbReference>
<accession>A0A7V7PNI7</accession>
<proteinExistence type="predicted"/>
<name>A0A7V7PNI7_9HYPH</name>
<feature type="domain" description="RNA-binding S4" evidence="3">
    <location>
        <begin position="6"/>
        <end position="71"/>
    </location>
</feature>
<dbReference type="AlphaFoldDB" id="A0A7V7PNI7"/>